<dbReference type="SUPFAM" id="SSF48371">
    <property type="entry name" value="ARM repeat"/>
    <property type="match status" value="1"/>
</dbReference>
<organism evidence="1 2">
    <name type="scientific">Buddleja alternifolia</name>
    <dbReference type="NCBI Taxonomy" id="168488"/>
    <lineage>
        <taxon>Eukaryota</taxon>
        <taxon>Viridiplantae</taxon>
        <taxon>Streptophyta</taxon>
        <taxon>Embryophyta</taxon>
        <taxon>Tracheophyta</taxon>
        <taxon>Spermatophyta</taxon>
        <taxon>Magnoliopsida</taxon>
        <taxon>eudicotyledons</taxon>
        <taxon>Gunneridae</taxon>
        <taxon>Pentapetalae</taxon>
        <taxon>asterids</taxon>
        <taxon>lamiids</taxon>
        <taxon>Lamiales</taxon>
        <taxon>Scrophulariaceae</taxon>
        <taxon>Buddlejeae</taxon>
        <taxon>Buddleja</taxon>
    </lineage>
</organism>
<name>A0AAV6WVH5_9LAMI</name>
<dbReference type="PANTHER" id="PTHR46168">
    <property type="entry name" value="ARMADILLO REPEAT ONLY 4"/>
    <property type="match status" value="1"/>
</dbReference>
<keyword evidence="2" id="KW-1185">Reference proteome</keyword>
<dbReference type="InterPro" id="IPR011989">
    <property type="entry name" value="ARM-like"/>
</dbReference>
<comment type="caution">
    <text evidence="1">The sequence shown here is derived from an EMBL/GenBank/DDBJ whole genome shotgun (WGS) entry which is preliminary data.</text>
</comment>
<dbReference type="Gene3D" id="1.25.10.10">
    <property type="entry name" value="Leucine-rich Repeat Variant"/>
    <property type="match status" value="1"/>
</dbReference>
<evidence type="ECO:0000313" key="1">
    <source>
        <dbReference type="EMBL" id="KAG8372462.1"/>
    </source>
</evidence>
<dbReference type="EMBL" id="WHWC01000012">
    <property type="protein sequence ID" value="KAG8372462.1"/>
    <property type="molecule type" value="Genomic_DNA"/>
</dbReference>
<dbReference type="AlphaFoldDB" id="A0AAV6WVH5"/>
<sequence length="106" mass="11723">MFSAKEKQIVEHLVAQLGKTNLDVGAESAKALVKFVCKDNYNRVEHCKAIVEFDGVPKLMNLIRRDNREESGLDEVILLCNLVVNAGNSKALKEARALNVIEGAKE</sequence>
<dbReference type="Proteomes" id="UP000826271">
    <property type="component" value="Unassembled WGS sequence"/>
</dbReference>
<evidence type="ECO:0000313" key="2">
    <source>
        <dbReference type="Proteomes" id="UP000826271"/>
    </source>
</evidence>
<dbReference type="InterPro" id="IPR016024">
    <property type="entry name" value="ARM-type_fold"/>
</dbReference>
<dbReference type="PANTHER" id="PTHR46168:SF15">
    <property type="entry name" value="ARMADILLO REPEAT-CONTAINING DOMAIN-CONTAINING PROTEIN"/>
    <property type="match status" value="1"/>
</dbReference>
<reference evidence="1" key="1">
    <citation type="submission" date="2019-10" db="EMBL/GenBank/DDBJ databases">
        <authorList>
            <person name="Zhang R."/>
            <person name="Pan Y."/>
            <person name="Wang J."/>
            <person name="Ma R."/>
            <person name="Yu S."/>
        </authorList>
    </citation>
    <scope>NUCLEOTIDE SEQUENCE</scope>
    <source>
        <strain evidence="1">LA-IB0</strain>
        <tissue evidence="1">Leaf</tissue>
    </source>
</reference>
<protein>
    <submittedName>
        <fullName evidence="1">Uncharacterized protein</fullName>
    </submittedName>
</protein>
<gene>
    <name evidence="1" type="ORF">BUALT_Bualt12G0068700</name>
</gene>
<accession>A0AAV6WVH5</accession>
<proteinExistence type="predicted"/>